<evidence type="ECO:0000256" key="2">
    <source>
        <dbReference type="ARBA" id="ARBA00022692"/>
    </source>
</evidence>
<feature type="transmembrane region" description="Helical" evidence="6">
    <location>
        <begin position="475"/>
        <end position="494"/>
    </location>
</feature>
<keyword evidence="4 6" id="KW-1133">Transmembrane helix</keyword>
<evidence type="ECO:0000256" key="5">
    <source>
        <dbReference type="ARBA" id="ARBA00023136"/>
    </source>
</evidence>
<keyword evidence="9" id="KW-1185">Reference proteome</keyword>
<comment type="subcellular location">
    <subcellularLocation>
        <location evidence="1">Membrane</location>
        <topology evidence="1">Multi-pass membrane protein</topology>
    </subcellularLocation>
</comment>
<gene>
    <name evidence="8" type="ORF">QQX02_07410</name>
</gene>
<feature type="transmembrane region" description="Helical" evidence="6">
    <location>
        <begin position="210"/>
        <end position="231"/>
    </location>
</feature>
<keyword evidence="3" id="KW-0201">Cytochrome c-type biogenesis</keyword>
<feature type="domain" description="ResB-like" evidence="7">
    <location>
        <begin position="30"/>
        <end position="534"/>
    </location>
</feature>
<evidence type="ECO:0000256" key="1">
    <source>
        <dbReference type="ARBA" id="ARBA00004141"/>
    </source>
</evidence>
<dbReference type="Proteomes" id="UP001172708">
    <property type="component" value="Unassembled WGS sequence"/>
</dbReference>
<evidence type="ECO:0000256" key="4">
    <source>
        <dbReference type="ARBA" id="ARBA00022989"/>
    </source>
</evidence>
<dbReference type="InterPro" id="IPR007816">
    <property type="entry name" value="ResB-like_domain"/>
</dbReference>
<proteinExistence type="predicted"/>
<dbReference type="EMBL" id="JAUHQA010000001">
    <property type="protein sequence ID" value="MDN4480745.1"/>
    <property type="molecule type" value="Genomic_DNA"/>
</dbReference>
<evidence type="ECO:0000313" key="9">
    <source>
        <dbReference type="Proteomes" id="UP001172708"/>
    </source>
</evidence>
<evidence type="ECO:0000256" key="6">
    <source>
        <dbReference type="SAM" id="Phobius"/>
    </source>
</evidence>
<evidence type="ECO:0000256" key="3">
    <source>
        <dbReference type="ARBA" id="ARBA00022748"/>
    </source>
</evidence>
<feature type="transmembrane region" description="Helical" evidence="6">
    <location>
        <begin position="82"/>
        <end position="104"/>
    </location>
</feature>
<keyword evidence="2 6" id="KW-0812">Transmembrane</keyword>
<evidence type="ECO:0000259" key="7">
    <source>
        <dbReference type="Pfam" id="PF05140"/>
    </source>
</evidence>
<name>A0ABT8GH43_9MICO</name>
<dbReference type="InterPro" id="IPR023494">
    <property type="entry name" value="Cyt_c_bgen_Ccs1/CcsB/ResB"/>
</dbReference>
<sequence>MRIDNYAYAEVPRLGWRGWLRWMWRQVTSMRVALILLLALALAAIPGSVLPQWPQDAGNTRGFIDANPFWGPLLDRLGFLDVFGSAWFTAIYLLLFASLIGCIIPRCLVYWRELREPVPAAPSRLDRFDPISAAAPQGARVVMPAARRALSPESFGAMPGRRIALRRPRWWRWFADYRIRVDERPRREDDAETELALSAHKGHVRELGNLVFHVSLIGILLAAAAGTMLTYRGQALIVEGDTFTNSVSAYDSYESGSLFSEDSLNPWTLSLDQFDAVFGLDGNPDEFTAYATLTEPDQEPRAVEAQVNRPIQVDGAKIYLQGNGYAPVFTITDSAGNVAFEGAVPFLPQDGVYTSTGVVKVPDVTEGDQLGFTGTLLPTALIDGESATSLHPSPTNPVIVLEVFAGDLGLDDGVPQNVYALDESQLSPVRGDDGQPLVVALEPGQTIELPDGLGTVTWDSLPRFAAFDLRRDPSLPWLLGASIGALAGLTLSLFGTRRRLWLVAPVGPHAGRKTTVVTAAAWAPAHDAGARDDLERVLAQATGTLTRREDS</sequence>
<dbReference type="PANTHER" id="PTHR31566">
    <property type="entry name" value="CYTOCHROME C BIOGENESIS PROTEIN CCS1, CHLOROPLASTIC"/>
    <property type="match status" value="1"/>
</dbReference>
<comment type="caution">
    <text evidence="8">The sequence shown here is derived from an EMBL/GenBank/DDBJ whole genome shotgun (WGS) entry which is preliminary data.</text>
</comment>
<keyword evidence="5 6" id="KW-0472">Membrane</keyword>
<protein>
    <submittedName>
        <fullName evidence="8">Cytochrome c biogenesis protein ResB</fullName>
    </submittedName>
</protein>
<dbReference type="Pfam" id="PF05140">
    <property type="entry name" value="ResB"/>
    <property type="match status" value="1"/>
</dbReference>
<accession>A0ABT8GH43</accession>
<evidence type="ECO:0000313" key="8">
    <source>
        <dbReference type="EMBL" id="MDN4480745.1"/>
    </source>
</evidence>
<organism evidence="8 9">
    <name type="scientific">Demequina muriae</name>
    <dbReference type="NCBI Taxonomy" id="3051664"/>
    <lineage>
        <taxon>Bacteria</taxon>
        <taxon>Bacillati</taxon>
        <taxon>Actinomycetota</taxon>
        <taxon>Actinomycetes</taxon>
        <taxon>Micrococcales</taxon>
        <taxon>Demequinaceae</taxon>
        <taxon>Demequina</taxon>
    </lineage>
</organism>
<reference evidence="8" key="1">
    <citation type="submission" date="2023-06" db="EMBL/GenBank/DDBJ databases">
        <title>Egi l300058.</title>
        <authorList>
            <person name="Gao L."/>
            <person name="Fang B.-Z."/>
            <person name="Li W.-J."/>
        </authorList>
    </citation>
    <scope>NUCLEOTIDE SEQUENCE</scope>
    <source>
        <strain evidence="8">EGI L300058</strain>
    </source>
</reference>
<dbReference type="PANTHER" id="PTHR31566:SF0">
    <property type="entry name" value="CYTOCHROME C BIOGENESIS PROTEIN CCS1, CHLOROPLASTIC"/>
    <property type="match status" value="1"/>
</dbReference>